<dbReference type="InterPro" id="IPR050835">
    <property type="entry name" value="ABC_transporter_sub-D"/>
</dbReference>
<dbReference type="GO" id="GO:0016887">
    <property type="term" value="F:ATP hydrolysis activity"/>
    <property type="evidence" value="ECO:0007669"/>
    <property type="project" value="InterPro"/>
</dbReference>
<feature type="domain" description="ABC transporter" evidence="6">
    <location>
        <begin position="29"/>
        <end position="144"/>
    </location>
</feature>
<dbReference type="Proteomes" id="UP000270296">
    <property type="component" value="Unassembled WGS sequence"/>
</dbReference>
<evidence type="ECO:0000313" key="8">
    <source>
        <dbReference type="Proteomes" id="UP000270296"/>
    </source>
</evidence>
<dbReference type="Pfam" id="PF00005">
    <property type="entry name" value="ABC_tran"/>
    <property type="match status" value="1"/>
</dbReference>
<dbReference type="SUPFAM" id="SSF52540">
    <property type="entry name" value="P-loop containing nucleoside triphosphate hydrolases"/>
    <property type="match status" value="1"/>
</dbReference>
<dbReference type="GO" id="GO:0005778">
    <property type="term" value="C:peroxisomal membrane"/>
    <property type="evidence" value="ECO:0007669"/>
    <property type="project" value="TreeGrafter"/>
</dbReference>
<dbReference type="InterPro" id="IPR027417">
    <property type="entry name" value="P-loop_NTPase"/>
</dbReference>
<dbReference type="GO" id="GO:0005324">
    <property type="term" value="F:long-chain fatty acid transmembrane transporter activity"/>
    <property type="evidence" value="ECO:0007669"/>
    <property type="project" value="TreeGrafter"/>
</dbReference>
<keyword evidence="4" id="KW-1133">Transmembrane helix</keyword>
<evidence type="ECO:0000256" key="4">
    <source>
        <dbReference type="ARBA" id="ARBA00022989"/>
    </source>
</evidence>
<gene>
    <name evidence="7" type="ORF">SBAD_LOCUS4714</name>
</gene>
<reference evidence="7 8" key="2">
    <citation type="submission" date="2018-11" db="EMBL/GenBank/DDBJ databases">
        <authorList>
            <consortium name="Pathogen Informatics"/>
        </authorList>
    </citation>
    <scope>NUCLEOTIDE SEQUENCE [LARGE SCALE GENOMIC DNA]</scope>
</reference>
<accession>A0A183IM68</accession>
<organism evidence="9">
    <name type="scientific">Soboliphyme baturini</name>
    <dbReference type="NCBI Taxonomy" id="241478"/>
    <lineage>
        <taxon>Eukaryota</taxon>
        <taxon>Metazoa</taxon>
        <taxon>Ecdysozoa</taxon>
        <taxon>Nematoda</taxon>
        <taxon>Enoplea</taxon>
        <taxon>Dorylaimia</taxon>
        <taxon>Dioctophymatida</taxon>
        <taxon>Dioctophymatoidea</taxon>
        <taxon>Soboliphymatidae</taxon>
        <taxon>Soboliphyme</taxon>
    </lineage>
</organism>
<keyword evidence="5" id="KW-0472">Membrane</keyword>
<keyword evidence="8" id="KW-1185">Reference proteome</keyword>
<dbReference type="OrthoDB" id="422637at2759"/>
<dbReference type="WBParaSite" id="SBAD_0000491001-mRNA-1">
    <property type="protein sequence ID" value="SBAD_0000491001-mRNA-1"/>
    <property type="gene ID" value="SBAD_0000491001"/>
</dbReference>
<dbReference type="InterPro" id="IPR003439">
    <property type="entry name" value="ABC_transporter-like_ATP-bd"/>
</dbReference>
<dbReference type="GO" id="GO:0042626">
    <property type="term" value="F:ATPase-coupled transmembrane transporter activity"/>
    <property type="evidence" value="ECO:0007669"/>
    <property type="project" value="TreeGrafter"/>
</dbReference>
<evidence type="ECO:0000313" key="9">
    <source>
        <dbReference type="WBParaSite" id="SBAD_0000491001-mRNA-1"/>
    </source>
</evidence>
<dbReference type="Gene3D" id="3.40.50.300">
    <property type="entry name" value="P-loop containing nucleotide triphosphate hydrolases"/>
    <property type="match status" value="1"/>
</dbReference>
<keyword evidence="2" id="KW-0813">Transport</keyword>
<reference evidence="9" key="1">
    <citation type="submission" date="2016-06" db="UniProtKB">
        <authorList>
            <consortium name="WormBaseParasite"/>
        </authorList>
    </citation>
    <scope>IDENTIFICATION</scope>
</reference>
<dbReference type="EMBL" id="UZAM01008503">
    <property type="protein sequence ID" value="VDP05225.1"/>
    <property type="molecule type" value="Genomic_DNA"/>
</dbReference>
<evidence type="ECO:0000256" key="2">
    <source>
        <dbReference type="ARBA" id="ARBA00022448"/>
    </source>
</evidence>
<evidence type="ECO:0000256" key="1">
    <source>
        <dbReference type="ARBA" id="ARBA00008575"/>
    </source>
</evidence>
<comment type="similarity">
    <text evidence="1">Belongs to the ABC transporter superfamily. ABCD family. Peroxisomal fatty acyl CoA transporter (TC 3.A.1.203) subfamily.</text>
</comment>
<proteinExistence type="inferred from homology"/>
<dbReference type="PANTHER" id="PTHR11384">
    <property type="entry name" value="ATP-BINDING CASSETTE, SUB-FAMILY D MEMBER"/>
    <property type="match status" value="1"/>
</dbReference>
<evidence type="ECO:0000313" key="7">
    <source>
        <dbReference type="EMBL" id="VDP05225.1"/>
    </source>
</evidence>
<dbReference type="GO" id="GO:0042760">
    <property type="term" value="P:very long-chain fatty acid catabolic process"/>
    <property type="evidence" value="ECO:0007669"/>
    <property type="project" value="TreeGrafter"/>
</dbReference>
<dbReference type="GO" id="GO:0007031">
    <property type="term" value="P:peroxisome organization"/>
    <property type="evidence" value="ECO:0007669"/>
    <property type="project" value="TreeGrafter"/>
</dbReference>
<evidence type="ECO:0000259" key="6">
    <source>
        <dbReference type="Pfam" id="PF00005"/>
    </source>
</evidence>
<evidence type="ECO:0000256" key="3">
    <source>
        <dbReference type="ARBA" id="ARBA00022692"/>
    </source>
</evidence>
<keyword evidence="3" id="KW-0812">Transmembrane</keyword>
<dbReference type="GO" id="GO:0005524">
    <property type="term" value="F:ATP binding"/>
    <property type="evidence" value="ECO:0007669"/>
    <property type="project" value="InterPro"/>
</dbReference>
<dbReference type="PANTHER" id="PTHR11384:SF59">
    <property type="entry name" value="LYSOSOMAL COBALAMIN TRANSPORTER ABCD4"/>
    <property type="match status" value="1"/>
</dbReference>
<protein>
    <submittedName>
        <fullName evidence="9">ABC transporter domain-containing protein</fullName>
    </submittedName>
</protein>
<name>A0A183IM68_9BILA</name>
<evidence type="ECO:0000256" key="5">
    <source>
        <dbReference type="ARBA" id="ARBA00023136"/>
    </source>
</evidence>
<dbReference type="GO" id="GO:0015910">
    <property type="term" value="P:long-chain fatty acid import into peroxisome"/>
    <property type="evidence" value="ECO:0007669"/>
    <property type="project" value="TreeGrafter"/>
</dbReference>
<dbReference type="AlphaFoldDB" id="A0A183IM68"/>
<sequence length="188" mass="21635">MSYVNRITVSFITFKILGKLVQKYSSQLPKVLFVPQKPYFPSGTLRQQIVYPCRAVYCTKSIHPHKLVNAISLKGDLDIKTDNKLLDYMQMLKLEYLLERTNGLDEPVNFDWNHMLTPGEMQRLSIMRVLFHKPSIVFLDEATSAEGITCVSVGHRDSLRKFHDLELNLDSNGSWHLIPISAKYHVKA</sequence>
<dbReference type="GO" id="GO:0006635">
    <property type="term" value="P:fatty acid beta-oxidation"/>
    <property type="evidence" value="ECO:0007669"/>
    <property type="project" value="TreeGrafter"/>
</dbReference>